<reference evidence="2 3" key="1">
    <citation type="journal article" date="1992" name="Int. J. Syst. Bacteriol.">
        <title>Sphingobacterium antarcticus sp. nov. a Psychrotrophic Bacterium from the Soils of Schirmacher Oasis, Antarctica.</title>
        <authorList>
            <person name="Shivaji S."/>
            <person name="Ray M.K."/>
            <person name="Rao N.S."/>
            <person name="Saiserr L."/>
            <person name="Jagannadham M.V."/>
            <person name="Kumar G.S."/>
            <person name="Reddy G."/>
            <person name="Bhargava P.M."/>
        </authorList>
    </citation>
    <scope>NUCLEOTIDE SEQUENCE [LARGE SCALE GENOMIC DNA]</scope>
    <source>
        <strain evidence="2 3">4BY</strain>
    </source>
</reference>
<evidence type="ECO:0000259" key="1">
    <source>
        <dbReference type="PROSITE" id="PS51384"/>
    </source>
</evidence>
<dbReference type="SUPFAM" id="SSF63380">
    <property type="entry name" value="Riboflavin synthase domain-like"/>
    <property type="match status" value="1"/>
</dbReference>
<dbReference type="PROSITE" id="PS51384">
    <property type="entry name" value="FAD_FR"/>
    <property type="match status" value="1"/>
</dbReference>
<keyword evidence="3" id="KW-1185">Reference proteome</keyword>
<sequence length="229" mass="25786">MVMNIIQKKAMQLIENSMLKSGTVLAVRSWEPATFHEIDVHLPGVNMYKWQSVQHIKVKVAPYTYRDYTPTLWDPITCTCTLMISAAHYGPGSQWAASLTAGATLDYMGIGSTLHKPVDGDILVIGDQSSLGHFLALRQLALGIGELQGAIGFSLKSHVQEFRSYFDTLFQPVHEQSWDYSLVSWLDKQDLDNETVYLAGHIPTIVELRKNLRIRKDFTGKVKVQGFWS</sequence>
<feature type="domain" description="FAD-binding FR-type" evidence="1">
    <location>
        <begin position="17"/>
        <end position="117"/>
    </location>
</feature>
<evidence type="ECO:0000313" key="2">
    <source>
        <dbReference type="EMBL" id="KEQ31399.1"/>
    </source>
</evidence>
<protein>
    <recommendedName>
        <fullName evidence="1">FAD-binding FR-type domain-containing protein</fullName>
    </recommendedName>
</protein>
<proteinExistence type="predicted"/>
<dbReference type="Proteomes" id="UP000028007">
    <property type="component" value="Unassembled WGS sequence"/>
</dbReference>
<dbReference type="AlphaFoldDB" id="A0A081PL26"/>
<evidence type="ECO:0000313" key="3">
    <source>
        <dbReference type="Proteomes" id="UP000028007"/>
    </source>
</evidence>
<dbReference type="InterPro" id="IPR017938">
    <property type="entry name" value="Riboflavin_synthase-like_b-brl"/>
</dbReference>
<dbReference type="eggNOG" id="COG2375">
    <property type="taxonomic scope" value="Bacteria"/>
</dbReference>
<gene>
    <name evidence="2" type="ORF">N180_07895</name>
</gene>
<accession>A0A081PL26</accession>
<name>A0A081PL26_9SPHI</name>
<organism evidence="2 3">
    <name type="scientific">Pedobacter antarcticus 4BY</name>
    <dbReference type="NCBI Taxonomy" id="1358423"/>
    <lineage>
        <taxon>Bacteria</taxon>
        <taxon>Pseudomonadati</taxon>
        <taxon>Bacteroidota</taxon>
        <taxon>Sphingobacteriia</taxon>
        <taxon>Sphingobacteriales</taxon>
        <taxon>Sphingobacteriaceae</taxon>
        <taxon>Pedobacter</taxon>
    </lineage>
</organism>
<dbReference type="GO" id="GO:0016491">
    <property type="term" value="F:oxidoreductase activity"/>
    <property type="evidence" value="ECO:0007669"/>
    <property type="project" value="InterPro"/>
</dbReference>
<comment type="caution">
    <text evidence="2">The sequence shown here is derived from an EMBL/GenBank/DDBJ whole genome shotgun (WGS) entry which is preliminary data.</text>
</comment>
<dbReference type="InterPro" id="IPR017927">
    <property type="entry name" value="FAD-bd_FR_type"/>
</dbReference>
<dbReference type="EMBL" id="JNFF01000017">
    <property type="protein sequence ID" value="KEQ31399.1"/>
    <property type="molecule type" value="Genomic_DNA"/>
</dbReference>